<proteinExistence type="predicted"/>
<dbReference type="AlphaFoldDB" id="A0A4Y5YTH3"/>
<evidence type="ECO:0000313" key="3">
    <source>
        <dbReference type="Proteomes" id="UP000316125"/>
    </source>
</evidence>
<reference evidence="2 3" key="1">
    <citation type="submission" date="2019-06" db="EMBL/GenBank/DDBJ databases">
        <title>Complete genome of Microbacterium foliorum M2.</title>
        <authorList>
            <person name="Cao G."/>
        </authorList>
    </citation>
    <scope>NUCLEOTIDE SEQUENCE [LARGE SCALE GENOMIC DNA]</scope>
    <source>
        <strain evidence="2 3">M2</strain>
    </source>
</reference>
<sequence>MSDARPEPGTEMIFQWRKWDGSPHWQHECVYLGADEWGDWLGQPVGWPSARPGAAFIAETPNVTLVPRQPDFALTVNRDHPKGMRVYIDIGWDVRWSDDPLVAVGIDMDLDVVRVDGPRGIWVDDRDEWAEHRVRYGYPAEIVTRLEALALDLEQRVREQTAPFDDATPDLWLDRLDALHLAPRLGT</sequence>
<dbReference type="InterPro" id="IPR007295">
    <property type="entry name" value="DUF402"/>
</dbReference>
<dbReference type="Gene3D" id="2.40.380.10">
    <property type="entry name" value="FomD-like"/>
    <property type="match status" value="1"/>
</dbReference>
<dbReference type="Pfam" id="PF04167">
    <property type="entry name" value="DUF402"/>
    <property type="match status" value="1"/>
</dbReference>
<dbReference type="InterPro" id="IPR035930">
    <property type="entry name" value="FomD-like_sf"/>
</dbReference>
<name>A0A4Y5YTH3_9MICO</name>
<evidence type="ECO:0000313" key="2">
    <source>
        <dbReference type="EMBL" id="QDE35783.1"/>
    </source>
</evidence>
<dbReference type="Proteomes" id="UP000316125">
    <property type="component" value="Chromosome"/>
</dbReference>
<dbReference type="OrthoDB" id="3531052at2"/>
<protein>
    <recommendedName>
        <fullName evidence="1">DUF402 domain-containing protein</fullName>
    </recommendedName>
</protein>
<dbReference type="EMBL" id="CP041040">
    <property type="protein sequence ID" value="QDE35783.1"/>
    <property type="molecule type" value="Genomic_DNA"/>
</dbReference>
<dbReference type="SUPFAM" id="SSF159234">
    <property type="entry name" value="FomD-like"/>
    <property type="match status" value="1"/>
</dbReference>
<feature type="domain" description="DUF402" evidence="1">
    <location>
        <begin position="51"/>
        <end position="160"/>
    </location>
</feature>
<evidence type="ECO:0000259" key="1">
    <source>
        <dbReference type="Pfam" id="PF04167"/>
    </source>
</evidence>
<dbReference type="RefSeq" id="WP_140037929.1">
    <property type="nucleotide sequence ID" value="NZ_CP041040.1"/>
</dbReference>
<organism evidence="2 3">
    <name type="scientific">Microbacterium foliorum</name>
    <dbReference type="NCBI Taxonomy" id="104336"/>
    <lineage>
        <taxon>Bacteria</taxon>
        <taxon>Bacillati</taxon>
        <taxon>Actinomycetota</taxon>
        <taxon>Actinomycetes</taxon>
        <taxon>Micrococcales</taxon>
        <taxon>Microbacteriaceae</taxon>
        <taxon>Microbacterium</taxon>
    </lineage>
</organism>
<gene>
    <name evidence="2" type="ORF">FIV50_13885</name>
</gene>
<accession>A0A4Y5YTH3</accession>